<protein>
    <submittedName>
        <fullName evidence="3">Poly(3-hydroxybutyrate) depolymerase</fullName>
    </submittedName>
</protein>
<dbReference type="Proteomes" id="UP000488299">
    <property type="component" value="Unassembled WGS sequence"/>
</dbReference>
<gene>
    <name evidence="3" type="ORF">F5984_01615</name>
</gene>
<evidence type="ECO:0000313" key="3">
    <source>
        <dbReference type="EMBL" id="KAB7732674.1"/>
    </source>
</evidence>
<dbReference type="InterPro" id="IPR050955">
    <property type="entry name" value="Plant_Biomass_Hydrol_Est"/>
</dbReference>
<keyword evidence="4" id="KW-1185">Reference proteome</keyword>
<dbReference type="SUPFAM" id="SSF53474">
    <property type="entry name" value="alpha/beta-Hydrolases"/>
    <property type="match status" value="1"/>
</dbReference>
<evidence type="ECO:0000256" key="1">
    <source>
        <dbReference type="ARBA" id="ARBA00022729"/>
    </source>
</evidence>
<dbReference type="PANTHER" id="PTHR43037">
    <property type="entry name" value="UNNAMED PRODUCT-RELATED"/>
    <property type="match status" value="1"/>
</dbReference>
<evidence type="ECO:0000259" key="2">
    <source>
        <dbReference type="Pfam" id="PF02230"/>
    </source>
</evidence>
<keyword evidence="1" id="KW-0732">Signal</keyword>
<proteinExistence type="predicted"/>
<dbReference type="PANTHER" id="PTHR43037:SF1">
    <property type="entry name" value="BLL1128 PROTEIN"/>
    <property type="match status" value="1"/>
</dbReference>
<accession>A0A7J5U4A6</accession>
<evidence type="ECO:0000313" key="4">
    <source>
        <dbReference type="Proteomes" id="UP000488299"/>
    </source>
</evidence>
<dbReference type="AlphaFoldDB" id="A0A7J5U4A6"/>
<dbReference type="Gene3D" id="3.40.50.1820">
    <property type="entry name" value="alpha/beta hydrolase"/>
    <property type="match status" value="1"/>
</dbReference>
<dbReference type="EMBL" id="WELI01000001">
    <property type="protein sequence ID" value="KAB7732674.1"/>
    <property type="molecule type" value="Genomic_DNA"/>
</dbReference>
<dbReference type="InterPro" id="IPR003140">
    <property type="entry name" value="PLipase/COase/thioEstase"/>
</dbReference>
<dbReference type="InterPro" id="IPR029058">
    <property type="entry name" value="AB_hydrolase_fold"/>
</dbReference>
<reference evidence="3 4" key="1">
    <citation type="submission" date="2019-10" db="EMBL/GenBank/DDBJ databases">
        <title>Rudanella paleaurantiibacter sp. nov., isolated from sludge.</title>
        <authorList>
            <person name="Xu S.Q."/>
        </authorList>
    </citation>
    <scope>NUCLEOTIDE SEQUENCE [LARGE SCALE GENOMIC DNA]</scope>
    <source>
        <strain evidence="3 4">HX-22-17</strain>
    </source>
</reference>
<name>A0A7J5U4A6_9BACT</name>
<comment type="caution">
    <text evidence="3">The sequence shown here is derived from an EMBL/GenBank/DDBJ whole genome shotgun (WGS) entry which is preliminary data.</text>
</comment>
<feature type="domain" description="Phospholipase/carboxylesterase/thioesterase" evidence="2">
    <location>
        <begin position="61"/>
        <end position="211"/>
    </location>
</feature>
<dbReference type="GO" id="GO:0016787">
    <property type="term" value="F:hydrolase activity"/>
    <property type="evidence" value="ECO:0007669"/>
    <property type="project" value="InterPro"/>
</dbReference>
<dbReference type="Pfam" id="PF02230">
    <property type="entry name" value="Abhydrolase_2"/>
    <property type="match status" value="1"/>
</dbReference>
<sequence length="305" mass="33312">MAVHSSSSKPKPDLMLQCLLSIALLFLSCAFAKAQLISDSLQIEGRYRSFHFNAPTQALRQPALVFVMHGSGGNGRGMMKAAEKMEQLAATSNTLVVYPDGYKRYWNECRKASPAQANLDDVNEQAFFTAMIGYFVKKYGVDTKQVFAVGTSGGGHMAYKLALTMPQQFRAVTALIANLPDTSNLDCVPSGKPVAVMIVNGTDDPINPYQGGPVVLGKNMNMGEVRSTDRTFAYWAELAGHTGSPTHETLPDTDPSDGKTVERFAYQTPGKPDVVLLKVNGGKHDYPNDLDVHVEALNFFRKQVR</sequence>
<organism evidence="3 4">
    <name type="scientific">Rudanella paleaurantiibacter</name>
    <dbReference type="NCBI Taxonomy" id="2614655"/>
    <lineage>
        <taxon>Bacteria</taxon>
        <taxon>Pseudomonadati</taxon>
        <taxon>Bacteroidota</taxon>
        <taxon>Cytophagia</taxon>
        <taxon>Cytophagales</taxon>
        <taxon>Cytophagaceae</taxon>
        <taxon>Rudanella</taxon>
    </lineage>
</organism>